<name>A0A1I4GN77_9FIRM</name>
<dbReference type="AlphaFoldDB" id="A0A1I4GN77"/>
<protein>
    <submittedName>
        <fullName evidence="10">D-methionine transport system permease protein</fullName>
    </submittedName>
</protein>
<evidence type="ECO:0000256" key="6">
    <source>
        <dbReference type="ARBA" id="ARBA00022989"/>
    </source>
</evidence>
<dbReference type="SUPFAM" id="SSF161098">
    <property type="entry name" value="MetI-like"/>
    <property type="match status" value="1"/>
</dbReference>
<feature type="transmembrane region" description="Helical" evidence="8">
    <location>
        <begin position="62"/>
        <end position="83"/>
    </location>
</feature>
<dbReference type="FunFam" id="1.10.3720.10:FF:000002">
    <property type="entry name" value="D-methionine ABC transporter permease MetI"/>
    <property type="match status" value="1"/>
</dbReference>
<dbReference type="CDD" id="cd06261">
    <property type="entry name" value="TM_PBP2"/>
    <property type="match status" value="1"/>
</dbReference>
<dbReference type="Proteomes" id="UP000199520">
    <property type="component" value="Unassembled WGS sequence"/>
</dbReference>
<dbReference type="InterPro" id="IPR051322">
    <property type="entry name" value="AA_ABC_Transporter_Permease"/>
</dbReference>
<gene>
    <name evidence="10" type="ORF">SAMN04490355_100161</name>
</gene>
<evidence type="ECO:0000256" key="2">
    <source>
        <dbReference type="ARBA" id="ARBA00007069"/>
    </source>
</evidence>
<keyword evidence="3 8" id="KW-0813">Transport</keyword>
<keyword evidence="4" id="KW-1003">Cell membrane</keyword>
<dbReference type="PANTHER" id="PTHR30450">
    <property type="entry name" value="ABC TRANSPORTER PERMEASE"/>
    <property type="match status" value="1"/>
</dbReference>
<evidence type="ECO:0000256" key="1">
    <source>
        <dbReference type="ARBA" id="ARBA00004651"/>
    </source>
</evidence>
<dbReference type="PANTHER" id="PTHR30450:SF1">
    <property type="entry name" value="D-METHIONINE TRANSPORT SYSTEM PERMEASE PROTEIN METI-RELATED"/>
    <property type="match status" value="1"/>
</dbReference>
<evidence type="ECO:0000256" key="7">
    <source>
        <dbReference type="ARBA" id="ARBA00023136"/>
    </source>
</evidence>
<dbReference type="Gene3D" id="1.10.3720.10">
    <property type="entry name" value="MetI-like"/>
    <property type="match status" value="1"/>
</dbReference>
<feature type="domain" description="ABC transmembrane type-1" evidence="9">
    <location>
        <begin position="13"/>
        <end position="207"/>
    </location>
</feature>
<dbReference type="EMBL" id="FOTS01000001">
    <property type="protein sequence ID" value="SFL31425.1"/>
    <property type="molecule type" value="Genomic_DNA"/>
</dbReference>
<evidence type="ECO:0000256" key="4">
    <source>
        <dbReference type="ARBA" id="ARBA00022475"/>
    </source>
</evidence>
<proteinExistence type="inferred from homology"/>
<dbReference type="GO" id="GO:0005886">
    <property type="term" value="C:plasma membrane"/>
    <property type="evidence" value="ECO:0007669"/>
    <property type="project" value="UniProtKB-SubCell"/>
</dbReference>
<comment type="similarity">
    <text evidence="2">Belongs to the binding-protein-dependent transport system permease family. CysTW subfamily.</text>
</comment>
<organism evidence="10 11">
    <name type="scientific">Pelosinus propionicus DSM 13327</name>
    <dbReference type="NCBI Taxonomy" id="1123291"/>
    <lineage>
        <taxon>Bacteria</taxon>
        <taxon>Bacillati</taxon>
        <taxon>Bacillota</taxon>
        <taxon>Negativicutes</taxon>
        <taxon>Selenomonadales</taxon>
        <taxon>Sporomusaceae</taxon>
        <taxon>Pelosinus</taxon>
    </lineage>
</organism>
<sequence>MNDDVLELLFTGLGETLYMVLLSTLIALILGLPLGIILVATEKGNILESPRINKVLGTIINVVRSFPSIILIVVLLPLARFIVGTTLGATAAIVPLSIGAAPFIARIIENSLKEVSFGKIEAAMAIGANPLTIITKVLIPEALPSLIRGLTIAVIGITGMTAVAGAIGAGGLGSLAIRFGYMRYRDDIMLATIITLVILVQGVQLAGDYLATYINRKRYKFD</sequence>
<keyword evidence="7 8" id="KW-0472">Membrane</keyword>
<evidence type="ECO:0000313" key="10">
    <source>
        <dbReference type="EMBL" id="SFL31425.1"/>
    </source>
</evidence>
<evidence type="ECO:0000256" key="5">
    <source>
        <dbReference type="ARBA" id="ARBA00022692"/>
    </source>
</evidence>
<keyword evidence="11" id="KW-1185">Reference proteome</keyword>
<reference evidence="11" key="1">
    <citation type="submission" date="2016-10" db="EMBL/GenBank/DDBJ databases">
        <authorList>
            <person name="Varghese N."/>
            <person name="Submissions S."/>
        </authorList>
    </citation>
    <scope>NUCLEOTIDE SEQUENCE [LARGE SCALE GENOMIC DNA]</scope>
    <source>
        <strain evidence="11">DSM 13327</strain>
    </source>
</reference>
<feature type="transmembrane region" description="Helical" evidence="8">
    <location>
        <begin position="151"/>
        <end position="176"/>
    </location>
</feature>
<keyword evidence="5 8" id="KW-0812">Transmembrane</keyword>
<evidence type="ECO:0000259" key="9">
    <source>
        <dbReference type="PROSITE" id="PS50928"/>
    </source>
</evidence>
<dbReference type="InterPro" id="IPR035906">
    <property type="entry name" value="MetI-like_sf"/>
</dbReference>
<dbReference type="GO" id="GO:0048473">
    <property type="term" value="P:D-methionine transmembrane transport"/>
    <property type="evidence" value="ECO:0007669"/>
    <property type="project" value="TreeGrafter"/>
</dbReference>
<dbReference type="Pfam" id="PF00528">
    <property type="entry name" value="BPD_transp_1"/>
    <property type="match status" value="1"/>
</dbReference>
<dbReference type="STRING" id="1123291.SAMN04490355_100161"/>
<evidence type="ECO:0000313" key="11">
    <source>
        <dbReference type="Proteomes" id="UP000199520"/>
    </source>
</evidence>
<evidence type="ECO:0000256" key="8">
    <source>
        <dbReference type="RuleBase" id="RU363032"/>
    </source>
</evidence>
<feature type="transmembrane region" description="Helical" evidence="8">
    <location>
        <begin position="89"/>
        <end position="108"/>
    </location>
</feature>
<dbReference type="PROSITE" id="PS50928">
    <property type="entry name" value="ABC_TM1"/>
    <property type="match status" value="1"/>
</dbReference>
<keyword evidence="6 8" id="KW-1133">Transmembrane helix</keyword>
<evidence type="ECO:0000256" key="3">
    <source>
        <dbReference type="ARBA" id="ARBA00022448"/>
    </source>
</evidence>
<feature type="transmembrane region" description="Helical" evidence="8">
    <location>
        <begin position="20"/>
        <end position="41"/>
    </location>
</feature>
<dbReference type="InterPro" id="IPR000515">
    <property type="entry name" value="MetI-like"/>
</dbReference>
<dbReference type="RefSeq" id="WP_007936423.1">
    <property type="nucleotide sequence ID" value="NZ_FOTS01000001.1"/>
</dbReference>
<dbReference type="OrthoDB" id="9793490at2"/>
<dbReference type="NCBIfam" id="NF008049">
    <property type="entry name" value="PRK10782.1"/>
    <property type="match status" value="1"/>
</dbReference>
<accession>A0A1I4GN77</accession>
<feature type="transmembrane region" description="Helical" evidence="8">
    <location>
        <begin position="188"/>
        <end position="207"/>
    </location>
</feature>
<comment type="subcellular location">
    <subcellularLocation>
        <location evidence="1 8">Cell membrane</location>
        <topology evidence="1 8">Multi-pass membrane protein</topology>
    </subcellularLocation>
</comment>